<dbReference type="AlphaFoldDB" id="A0A7R9MFR2"/>
<feature type="non-terminal residue" evidence="1">
    <location>
        <position position="1"/>
    </location>
</feature>
<dbReference type="PANTHER" id="PTHR13563:SF13">
    <property type="entry name" value="TRNA METHYLTRANSFERASE 10 HOMOLOG A"/>
    <property type="match status" value="1"/>
</dbReference>
<accession>A0A7R9MFR2</accession>
<dbReference type="InterPro" id="IPR038459">
    <property type="entry name" value="MT_TRM10-typ_sf"/>
</dbReference>
<reference evidence="1" key="1">
    <citation type="submission" date="2020-11" db="EMBL/GenBank/DDBJ databases">
        <authorList>
            <person name="Tran Van P."/>
        </authorList>
    </citation>
    <scope>NUCLEOTIDE SEQUENCE</scope>
</reference>
<protein>
    <submittedName>
        <fullName evidence="1">Uncharacterized protein</fullName>
    </submittedName>
</protein>
<dbReference type="Gene3D" id="3.40.1280.30">
    <property type="match status" value="1"/>
</dbReference>
<sequence length="231" mass="27611">MLSTINSLKHVLRQHFSSHWKCLSSMSSSQTPEMGSVFGKERDFEDLTVDTFKELVTDDTVRDKIETILSEYEYEKYTTLQVPTTITTTQMKDLLCLSDSLERKRWLTYLCKRQKARHKSNEKRKNNSMDYLTRLQQKYSEDKPRTGLWDNDHQLVYGLWHNTLFTKIPANHIKRHYIHRLRNAALFGQKVVIDLDFDDCMRLSETRLLAQQIHLLYNFNRYQSREPFDLH</sequence>
<keyword evidence="2" id="KW-1185">Reference proteome</keyword>
<name>A0A7R9MFR2_9ACAR</name>
<dbReference type="OrthoDB" id="9976048at2759"/>
<dbReference type="EMBL" id="CAJPVJ010017332">
    <property type="protein sequence ID" value="CAG2176574.1"/>
    <property type="molecule type" value="Genomic_DNA"/>
</dbReference>
<dbReference type="GO" id="GO:0000049">
    <property type="term" value="F:tRNA binding"/>
    <property type="evidence" value="ECO:0007669"/>
    <property type="project" value="TreeGrafter"/>
</dbReference>
<organism evidence="1">
    <name type="scientific">Oppiella nova</name>
    <dbReference type="NCBI Taxonomy" id="334625"/>
    <lineage>
        <taxon>Eukaryota</taxon>
        <taxon>Metazoa</taxon>
        <taxon>Ecdysozoa</taxon>
        <taxon>Arthropoda</taxon>
        <taxon>Chelicerata</taxon>
        <taxon>Arachnida</taxon>
        <taxon>Acari</taxon>
        <taxon>Acariformes</taxon>
        <taxon>Sarcoptiformes</taxon>
        <taxon>Oribatida</taxon>
        <taxon>Brachypylina</taxon>
        <taxon>Oppioidea</taxon>
        <taxon>Oppiidae</taxon>
        <taxon>Oppiella</taxon>
    </lineage>
</organism>
<gene>
    <name evidence="1" type="ORF">ONB1V03_LOCUS16008</name>
</gene>
<dbReference type="GO" id="GO:0002939">
    <property type="term" value="P:tRNA N1-guanine methylation"/>
    <property type="evidence" value="ECO:0007669"/>
    <property type="project" value="TreeGrafter"/>
</dbReference>
<dbReference type="Proteomes" id="UP000728032">
    <property type="component" value="Unassembled WGS sequence"/>
</dbReference>
<dbReference type="GO" id="GO:0005634">
    <property type="term" value="C:nucleus"/>
    <property type="evidence" value="ECO:0007669"/>
    <property type="project" value="TreeGrafter"/>
</dbReference>
<dbReference type="PANTHER" id="PTHR13563">
    <property type="entry name" value="TRNA (GUANINE-9-) METHYLTRANSFERASE"/>
    <property type="match status" value="1"/>
</dbReference>
<dbReference type="EMBL" id="OC932157">
    <property type="protein sequence ID" value="CAD7659412.1"/>
    <property type="molecule type" value="Genomic_DNA"/>
</dbReference>
<proteinExistence type="predicted"/>
<evidence type="ECO:0000313" key="2">
    <source>
        <dbReference type="Proteomes" id="UP000728032"/>
    </source>
</evidence>
<dbReference type="InterPro" id="IPR007356">
    <property type="entry name" value="tRNA_m1G_MeTrfase_euk"/>
</dbReference>
<evidence type="ECO:0000313" key="1">
    <source>
        <dbReference type="EMBL" id="CAD7659412.1"/>
    </source>
</evidence>